<dbReference type="InterPro" id="IPR006162">
    <property type="entry name" value="Ppantetheine_attach_site"/>
</dbReference>
<dbReference type="InterPro" id="IPR010071">
    <property type="entry name" value="AA_adenyl_dom"/>
</dbReference>
<dbReference type="Gene3D" id="3.30.559.10">
    <property type="entry name" value="Chloramphenicol acetyltransferase-like domain"/>
    <property type="match status" value="1"/>
</dbReference>
<dbReference type="InterPro" id="IPR001242">
    <property type="entry name" value="Condensation_dom"/>
</dbReference>
<keyword evidence="2" id="KW-0596">Phosphopantetheine</keyword>
<feature type="region of interest" description="Disordered" evidence="4">
    <location>
        <begin position="222"/>
        <end position="248"/>
    </location>
</feature>
<dbReference type="InterPro" id="IPR020806">
    <property type="entry name" value="PKS_PP-bd"/>
</dbReference>
<evidence type="ECO:0000256" key="1">
    <source>
        <dbReference type="ARBA" id="ARBA00001957"/>
    </source>
</evidence>
<dbReference type="SUPFAM" id="SSF52777">
    <property type="entry name" value="CoA-dependent acyltransferases"/>
    <property type="match status" value="2"/>
</dbReference>
<sequence>MTAPAALAASPLTPMQAGMLFHSLSDPASDVYVQQLAGTLRGRLHEGAFRAAWERAVARHDVLRTAFAVAGLPEPLQVVGPRARLPLACLDWSGQPAGAHAPRLDALRAEEPRRGLDPARAPLMRLVLVRLGARTHHLLWTWHHAILDAWSVGVVLDEVFATYAALCAGPAPDFSGPPDRSGPPELAPAHPFGDFVAWLAGRDRAADEAYWRRTLAGVAAPTPLAFEPGGPPADRGPPGPGEAGPGPAGYGLRFADLPEAEVAEWRAAARAAGVTPNTLVQGAWALLLARAAGQREVVFGAAAAVRPPELPDVETRVGLFINTLPVRVRVAPEDRAGDWLRALQSAQAQAGRHAHAPLAEIQAWSGLARGLPLFESLLVYEEFAAHRAAPGGGGLVLHDRAVFERADAPLTVTLVVRDSCALGVGYDRARFSGAAMEALLARLRRLLVALARGLAGRLADLDLLDRAERRLIVEGWSRAPAPVPAAARLPARAVSRLFEEQARRTPEAPAVTFAAPDGDVSLSYAALDAAADGLARRLRGLGVGRESRVALCLEPSPDRIVGLLAVLKAGGAYVPLDPGAPAASLRDLARDCGAGAVLCEAARADLFAGIPVVRREGAGFEGTGSKGTGFEGAGPRDGPPDEALPDGPEPGDAAYVIYTSGSTGRRKGVLVTHDALRRMAEAQRGALGIGPHSRVLQAAAFGFDASVWEIVPVLLSGGRLYGAPRDALLPSPELRERLARWRIDTLTLPPSILARLPAGPLPDLRTLVSAGEPCPAALAALWAPGRTFINAYGPTEATVCASLAPVSAGEARPAIGRPFGEARLYVLDGDMNPVPPGTVGHLHVGGPGLARGYVGRPDLTAAAFVPDPFSGEPGARLYRTGDLACFRPDGRVDCLGRRDDQVKIRGFRIEPGEIEAALREEPAVREAAVVALGEAWETRRLVAAVVLEDRDGGAFEGAALLRERLRGRLPDHMLPSAVVSVGHLPLTASGKRDRRALAAEIAAREAGAARAGAPAPRGARERIVARIWREVLGREAIDPAASFFDLGGHSLLLVDVRRRLAAETGLAVTIPDLFGHPTVAALARHLDRLAGVPAAAAEAGDDPGRRAAARRGARAAGRAPGSGA</sequence>
<feature type="compositionally biased region" description="Pro residues" evidence="4">
    <location>
        <begin position="229"/>
        <end position="240"/>
    </location>
</feature>
<dbReference type="RefSeq" id="WP_238313739.1">
    <property type="nucleotide sequence ID" value="NZ_BPQH01000013.1"/>
</dbReference>
<accession>A0ABQ4R282</accession>
<dbReference type="Pfam" id="PF13193">
    <property type="entry name" value="AMP-binding_C"/>
    <property type="match status" value="1"/>
</dbReference>
<dbReference type="Gene3D" id="3.40.50.12780">
    <property type="entry name" value="N-terminal domain of ligase-like"/>
    <property type="match status" value="1"/>
</dbReference>
<feature type="domain" description="Carrier" evidence="5">
    <location>
        <begin position="1015"/>
        <end position="1090"/>
    </location>
</feature>
<reference evidence="6" key="2">
    <citation type="submission" date="2021-08" db="EMBL/GenBank/DDBJ databases">
        <authorList>
            <person name="Tani A."/>
            <person name="Ola A."/>
            <person name="Ogura Y."/>
            <person name="Katsura K."/>
            <person name="Hayashi T."/>
        </authorList>
    </citation>
    <scope>NUCLEOTIDE SEQUENCE</scope>
    <source>
        <strain evidence="6">KCTC 52305</strain>
    </source>
</reference>
<dbReference type="Proteomes" id="UP001055167">
    <property type="component" value="Unassembled WGS sequence"/>
</dbReference>
<dbReference type="InterPro" id="IPR045851">
    <property type="entry name" value="AMP-bd_C_sf"/>
</dbReference>
<dbReference type="PANTHER" id="PTHR45527">
    <property type="entry name" value="NONRIBOSOMAL PEPTIDE SYNTHETASE"/>
    <property type="match status" value="1"/>
</dbReference>
<evidence type="ECO:0000313" key="6">
    <source>
        <dbReference type="EMBL" id="GJD51386.1"/>
    </source>
</evidence>
<dbReference type="InterPro" id="IPR036736">
    <property type="entry name" value="ACP-like_sf"/>
</dbReference>
<comment type="caution">
    <text evidence="6">The sequence shown here is derived from an EMBL/GenBank/DDBJ whole genome shotgun (WGS) entry which is preliminary data.</text>
</comment>
<dbReference type="EMBL" id="BPQH01000013">
    <property type="protein sequence ID" value="GJD51386.1"/>
    <property type="molecule type" value="Genomic_DNA"/>
</dbReference>
<keyword evidence="7" id="KW-1185">Reference proteome</keyword>
<dbReference type="NCBIfam" id="TIGR01733">
    <property type="entry name" value="AA-adenyl-dom"/>
    <property type="match status" value="1"/>
</dbReference>
<dbReference type="SUPFAM" id="SSF56801">
    <property type="entry name" value="Acetyl-CoA synthetase-like"/>
    <property type="match status" value="1"/>
</dbReference>
<comment type="cofactor">
    <cofactor evidence="1">
        <name>pantetheine 4'-phosphate</name>
        <dbReference type="ChEBI" id="CHEBI:47942"/>
    </cofactor>
</comment>
<proteinExistence type="predicted"/>
<feature type="compositionally biased region" description="Gly residues" evidence="4">
    <location>
        <begin position="619"/>
        <end position="632"/>
    </location>
</feature>
<evidence type="ECO:0000256" key="3">
    <source>
        <dbReference type="ARBA" id="ARBA00022553"/>
    </source>
</evidence>
<dbReference type="Pfam" id="PF00501">
    <property type="entry name" value="AMP-binding"/>
    <property type="match status" value="1"/>
</dbReference>
<dbReference type="InterPro" id="IPR042099">
    <property type="entry name" value="ANL_N_sf"/>
</dbReference>
<evidence type="ECO:0000256" key="2">
    <source>
        <dbReference type="ARBA" id="ARBA00022450"/>
    </source>
</evidence>
<protein>
    <submittedName>
        <fullName evidence="6">Linear gramicidin synthase subunit D</fullName>
    </submittedName>
</protein>
<evidence type="ECO:0000256" key="4">
    <source>
        <dbReference type="SAM" id="MobiDB-lite"/>
    </source>
</evidence>
<dbReference type="Gene3D" id="1.10.1200.10">
    <property type="entry name" value="ACP-like"/>
    <property type="match status" value="1"/>
</dbReference>
<organism evidence="6 7">
    <name type="scientific">Methylobacterium crusticola</name>
    <dbReference type="NCBI Taxonomy" id="1697972"/>
    <lineage>
        <taxon>Bacteria</taxon>
        <taxon>Pseudomonadati</taxon>
        <taxon>Pseudomonadota</taxon>
        <taxon>Alphaproteobacteria</taxon>
        <taxon>Hyphomicrobiales</taxon>
        <taxon>Methylobacteriaceae</taxon>
        <taxon>Methylobacterium</taxon>
    </lineage>
</organism>
<dbReference type="InterPro" id="IPR025110">
    <property type="entry name" value="AMP-bd_C"/>
</dbReference>
<dbReference type="InterPro" id="IPR000873">
    <property type="entry name" value="AMP-dep_synth/lig_dom"/>
</dbReference>
<reference evidence="6" key="1">
    <citation type="journal article" date="2021" name="Front. Microbiol.">
        <title>Comprehensive Comparative Genomics and Phenotyping of Methylobacterium Species.</title>
        <authorList>
            <person name="Alessa O."/>
            <person name="Ogura Y."/>
            <person name="Fujitani Y."/>
            <person name="Takami H."/>
            <person name="Hayashi T."/>
            <person name="Sahin N."/>
            <person name="Tani A."/>
        </authorList>
    </citation>
    <scope>NUCLEOTIDE SEQUENCE</scope>
    <source>
        <strain evidence="6">KCTC 52305</strain>
    </source>
</reference>
<dbReference type="PANTHER" id="PTHR45527:SF1">
    <property type="entry name" value="FATTY ACID SYNTHASE"/>
    <property type="match status" value="1"/>
</dbReference>
<name>A0ABQ4R282_9HYPH</name>
<dbReference type="InterPro" id="IPR023213">
    <property type="entry name" value="CAT-like_dom_sf"/>
</dbReference>
<dbReference type="Pfam" id="PF00668">
    <property type="entry name" value="Condensation"/>
    <property type="match status" value="1"/>
</dbReference>
<feature type="region of interest" description="Disordered" evidence="4">
    <location>
        <begin position="1095"/>
        <end position="1124"/>
    </location>
</feature>
<dbReference type="CDD" id="cd05930">
    <property type="entry name" value="A_NRPS"/>
    <property type="match status" value="1"/>
</dbReference>
<feature type="region of interest" description="Disordered" evidence="4">
    <location>
        <begin position="619"/>
        <end position="650"/>
    </location>
</feature>
<evidence type="ECO:0000313" key="7">
    <source>
        <dbReference type="Proteomes" id="UP001055167"/>
    </source>
</evidence>
<dbReference type="SUPFAM" id="SSF47336">
    <property type="entry name" value="ACP-like"/>
    <property type="match status" value="1"/>
</dbReference>
<dbReference type="Pfam" id="PF00550">
    <property type="entry name" value="PP-binding"/>
    <property type="match status" value="1"/>
</dbReference>
<dbReference type="Gene3D" id="3.30.559.30">
    <property type="entry name" value="Nonribosomal peptide synthetase, condensation domain"/>
    <property type="match status" value="1"/>
</dbReference>
<dbReference type="SMART" id="SM00823">
    <property type="entry name" value="PKS_PP"/>
    <property type="match status" value="1"/>
</dbReference>
<keyword evidence="3" id="KW-0597">Phosphoprotein</keyword>
<dbReference type="PROSITE" id="PS50075">
    <property type="entry name" value="CARRIER"/>
    <property type="match status" value="1"/>
</dbReference>
<dbReference type="PROSITE" id="PS00012">
    <property type="entry name" value="PHOSPHOPANTETHEINE"/>
    <property type="match status" value="1"/>
</dbReference>
<dbReference type="InterPro" id="IPR009081">
    <property type="entry name" value="PP-bd_ACP"/>
</dbReference>
<gene>
    <name evidence="6" type="primary">lgrD_1</name>
    <name evidence="6" type="ORF">OPKNFCMD_4140</name>
</gene>
<evidence type="ECO:0000259" key="5">
    <source>
        <dbReference type="PROSITE" id="PS50075"/>
    </source>
</evidence>
<dbReference type="Gene3D" id="3.30.300.30">
    <property type="match status" value="1"/>
</dbReference>
<feature type="compositionally biased region" description="Low complexity" evidence="4">
    <location>
        <begin position="1114"/>
        <end position="1124"/>
    </location>
</feature>